<comment type="caution">
    <text evidence="1">The sequence shown here is derived from an EMBL/GenBank/DDBJ whole genome shotgun (WGS) entry which is preliminary data.</text>
</comment>
<reference evidence="1" key="1">
    <citation type="submission" date="2010-07" db="EMBL/GenBank/DDBJ databases">
        <authorList>
            <consortium name="CONSOLIDER consortium CSD2007-00005"/>
            <person name="Guazzaroni M.-E."/>
            <person name="Richter M."/>
            <person name="Garcia-Salamanca A."/>
            <person name="Yarza P."/>
            <person name="Ferrer M."/>
        </authorList>
    </citation>
    <scope>NUCLEOTIDE SEQUENCE</scope>
</reference>
<protein>
    <submittedName>
        <fullName evidence="1">Uncharacterized protein</fullName>
    </submittedName>
</protein>
<organism evidence="1">
    <name type="scientific">sediment metagenome</name>
    <dbReference type="NCBI Taxonomy" id="749907"/>
    <lineage>
        <taxon>unclassified sequences</taxon>
        <taxon>metagenomes</taxon>
        <taxon>ecological metagenomes</taxon>
    </lineage>
</organism>
<sequence length="59" mass="6614">TNVRVGVSHLLFWQNECGPDDMSVWLSAYNSGKCKRNGYGSRVMRLYCNLKPGGCEDIS</sequence>
<gene>
    <name evidence="1" type="ORF">LDC_0395</name>
</gene>
<proteinExistence type="predicted"/>
<feature type="non-terminal residue" evidence="1">
    <location>
        <position position="1"/>
    </location>
</feature>
<evidence type="ECO:0000313" key="1">
    <source>
        <dbReference type="EMBL" id="EFK97565.1"/>
    </source>
</evidence>
<dbReference type="AlphaFoldDB" id="D9PFV0"/>
<name>D9PFV0_9ZZZZ</name>
<accession>D9PFV0</accession>
<dbReference type="EMBL" id="ADZX01000123">
    <property type="protein sequence ID" value="EFK97565.1"/>
    <property type="molecule type" value="Genomic_DNA"/>
</dbReference>
<reference evidence="1" key="2">
    <citation type="journal article" date="2011" name="Microb. Ecol.">
        <title>Taxonomic and Functional Metagenomic Profiling of the Microbial Community in the Anoxic Sediment of a Sub-saline Shallow Lake (Laguna de Carrizo, Central Spain).</title>
        <authorList>
            <person name="Ferrer M."/>
            <person name="Guazzaroni M.E."/>
            <person name="Richter M."/>
            <person name="Garcia-Salamanca A."/>
            <person name="Yarza P."/>
            <person name="Suarez-Suarez A."/>
            <person name="Solano J."/>
            <person name="Alcaide M."/>
            <person name="van Dillewijn P."/>
            <person name="Molina-Henares M.A."/>
            <person name="Lopez-Cortes N."/>
            <person name="Al-Ramahi Y."/>
            <person name="Guerrero C."/>
            <person name="Acosta A."/>
            <person name="de Eugenio L.I."/>
            <person name="Martinez V."/>
            <person name="Marques S."/>
            <person name="Rojo F."/>
            <person name="Santero E."/>
            <person name="Genilloud O."/>
            <person name="Perez-Perez J."/>
            <person name="Rossello-Mora R."/>
            <person name="Ramos J.L."/>
        </authorList>
    </citation>
    <scope>NUCLEOTIDE SEQUENCE</scope>
</reference>